<dbReference type="Gene3D" id="1.25.40.10">
    <property type="entry name" value="Tetratricopeptide repeat domain"/>
    <property type="match status" value="3"/>
</dbReference>
<feature type="chain" id="PRO_5014750902" evidence="4">
    <location>
        <begin position="19"/>
        <end position="326"/>
    </location>
</feature>
<evidence type="ECO:0000256" key="2">
    <source>
        <dbReference type="ARBA" id="ARBA00022803"/>
    </source>
</evidence>
<dbReference type="PANTHER" id="PTHR45641:SF19">
    <property type="entry name" value="NEPHROCYSTIN-3"/>
    <property type="match status" value="1"/>
</dbReference>
<evidence type="ECO:0000313" key="5">
    <source>
        <dbReference type="EMBL" id="AUI67947.1"/>
    </source>
</evidence>
<feature type="repeat" description="TPR" evidence="3">
    <location>
        <begin position="268"/>
        <end position="301"/>
    </location>
</feature>
<gene>
    <name evidence="5" type="ORF">BLE401_04020</name>
</gene>
<name>A0A2N9YBS6_9GAMM</name>
<evidence type="ECO:0000256" key="1">
    <source>
        <dbReference type="ARBA" id="ARBA00022737"/>
    </source>
</evidence>
<feature type="repeat" description="TPR" evidence="3">
    <location>
        <begin position="145"/>
        <end position="178"/>
    </location>
</feature>
<reference evidence="6" key="1">
    <citation type="submission" date="2016-12" db="EMBL/GenBank/DDBJ databases">
        <title>Complete Genome Sequence of Beggiatoa leptomitiformis D-401.</title>
        <authorList>
            <person name="Fomenkov A."/>
            <person name="Vincze T."/>
            <person name="Grabovich M."/>
            <person name="Anton B.P."/>
            <person name="Dubinina G."/>
            <person name="Orlova M."/>
            <person name="Belousova E."/>
            <person name="Roberts R.J."/>
        </authorList>
    </citation>
    <scope>NUCLEOTIDE SEQUENCE [LARGE SCALE GENOMIC DNA]</scope>
    <source>
        <strain evidence="6">D-401</strain>
    </source>
</reference>
<dbReference type="SMART" id="SM00028">
    <property type="entry name" value="TPR"/>
    <property type="match status" value="6"/>
</dbReference>
<dbReference type="InterPro" id="IPR011990">
    <property type="entry name" value="TPR-like_helical_dom_sf"/>
</dbReference>
<dbReference type="PANTHER" id="PTHR45641">
    <property type="entry name" value="TETRATRICOPEPTIDE REPEAT PROTEIN (AFU_ORTHOLOGUE AFUA_6G03870)"/>
    <property type="match status" value="1"/>
</dbReference>
<evidence type="ECO:0000313" key="6">
    <source>
        <dbReference type="Proteomes" id="UP000234271"/>
    </source>
</evidence>
<dbReference type="EMBL" id="CP018889">
    <property type="protein sequence ID" value="AUI67947.1"/>
    <property type="molecule type" value="Genomic_DNA"/>
</dbReference>
<keyword evidence="2 3" id="KW-0802">TPR repeat</keyword>
<dbReference type="RefSeq" id="WP_062148260.1">
    <property type="nucleotide sequence ID" value="NZ_CP012373.2"/>
</dbReference>
<feature type="signal peptide" evidence="4">
    <location>
        <begin position="1"/>
        <end position="18"/>
    </location>
</feature>
<proteinExistence type="predicted"/>
<sequence>MKGLKIFSLWLVPCFVLANTGEELTALARQAVNQQAYTRAETYYQQALNLYAQQADSQAQQIEVLLQLAVLAYQQGQYTQATPLLKQGLTLCETTISDTDNCLSILHNLGAAYQAQDDFSAAEPFYSRLLSAQEARYGVQSVELVSTLSALAVLYYQQGRYPEARTAYQHAIQLQIKQGDTRALLPLLEALAELQFTRFHDLNAAKTLYEQILLLRDSQQGSLELADVLNLLGLIHFQQADYSRAELFYQRALALREKLLGAEHPDVAVSLNNLAKLYMMQANYIQAKPLYERAIQILEKQAIPNNPILRKVQENLALLITQINKK</sequence>
<keyword evidence="6" id="KW-1185">Reference proteome</keyword>
<evidence type="ECO:0000256" key="4">
    <source>
        <dbReference type="SAM" id="SignalP"/>
    </source>
</evidence>
<dbReference type="InterPro" id="IPR019734">
    <property type="entry name" value="TPR_rpt"/>
</dbReference>
<evidence type="ECO:0000256" key="3">
    <source>
        <dbReference type="PROSITE-ProRule" id="PRU00339"/>
    </source>
</evidence>
<keyword evidence="1" id="KW-0677">Repeat</keyword>
<accession>A0A2N9YBS6</accession>
<dbReference type="AlphaFoldDB" id="A0A2N9YBS6"/>
<feature type="repeat" description="TPR" evidence="3">
    <location>
        <begin position="226"/>
        <end position="259"/>
    </location>
</feature>
<protein>
    <submittedName>
        <fullName evidence="5">Tetratricopeptide repeat protein</fullName>
    </submittedName>
</protein>
<dbReference type="SUPFAM" id="SSF48452">
    <property type="entry name" value="TPR-like"/>
    <property type="match status" value="2"/>
</dbReference>
<dbReference type="Pfam" id="PF13424">
    <property type="entry name" value="TPR_12"/>
    <property type="match status" value="2"/>
</dbReference>
<dbReference type="KEGG" id="blep:AL038_02020"/>
<dbReference type="Proteomes" id="UP000234271">
    <property type="component" value="Chromosome"/>
</dbReference>
<organism evidence="5 6">
    <name type="scientific">Beggiatoa leptomitoformis</name>
    <dbReference type="NCBI Taxonomy" id="288004"/>
    <lineage>
        <taxon>Bacteria</taxon>
        <taxon>Pseudomonadati</taxon>
        <taxon>Pseudomonadota</taxon>
        <taxon>Gammaproteobacteria</taxon>
        <taxon>Thiotrichales</taxon>
        <taxon>Thiotrichaceae</taxon>
        <taxon>Beggiatoa</taxon>
    </lineage>
</organism>
<dbReference type="PROSITE" id="PS50005">
    <property type="entry name" value="TPR"/>
    <property type="match status" value="3"/>
</dbReference>
<dbReference type="OrthoDB" id="5625163at2"/>
<dbReference type="STRING" id="288004.AL038_02020"/>
<dbReference type="Pfam" id="PF13374">
    <property type="entry name" value="TPR_10"/>
    <property type="match status" value="1"/>
</dbReference>
<keyword evidence="4" id="KW-0732">Signal</keyword>